<keyword evidence="1" id="KW-0064">Aspartyl protease</keyword>
<dbReference type="GO" id="GO:0008270">
    <property type="term" value="F:zinc ion binding"/>
    <property type="evidence" value="ECO:0007669"/>
    <property type="project" value="UniProtKB-KW"/>
</dbReference>
<dbReference type="InterPro" id="IPR021109">
    <property type="entry name" value="Peptidase_aspartic_dom_sf"/>
</dbReference>
<dbReference type="OrthoDB" id="5588877at2759"/>
<dbReference type="InterPro" id="IPR036875">
    <property type="entry name" value="Znf_CCHC_sf"/>
</dbReference>
<keyword evidence="2" id="KW-0862">Zinc</keyword>
<evidence type="ECO:0000256" key="3">
    <source>
        <dbReference type="SAM" id="MobiDB-lite"/>
    </source>
</evidence>
<accession>A0A1R1XDT3</accession>
<dbReference type="SUPFAM" id="SSF57756">
    <property type="entry name" value="Retrovirus zinc finger-like domains"/>
    <property type="match status" value="1"/>
</dbReference>
<feature type="non-terminal residue" evidence="5">
    <location>
        <position position="467"/>
    </location>
</feature>
<keyword evidence="6" id="KW-1185">Reference proteome</keyword>
<feature type="region of interest" description="Disordered" evidence="3">
    <location>
        <begin position="174"/>
        <end position="206"/>
    </location>
</feature>
<feature type="domain" description="CCHC-type" evidence="4">
    <location>
        <begin position="237"/>
        <end position="252"/>
    </location>
</feature>
<dbReference type="PANTHER" id="PTHR33223">
    <property type="entry name" value="CCHC-TYPE DOMAIN-CONTAINING PROTEIN"/>
    <property type="match status" value="1"/>
</dbReference>
<name>A0A1R1XDT3_9FUNG</name>
<keyword evidence="2" id="KW-0863">Zinc-finger</keyword>
<reference evidence="6" key="1">
    <citation type="submission" date="2017-01" db="EMBL/GenBank/DDBJ databases">
        <authorList>
            <person name="Wang Y."/>
            <person name="White M."/>
            <person name="Kvist S."/>
            <person name="Moncalvo J.-M."/>
        </authorList>
    </citation>
    <scope>NUCLEOTIDE SEQUENCE [LARGE SCALE GENOMIC DNA]</scope>
    <source>
        <strain evidence="6">ID-206-W2</strain>
    </source>
</reference>
<protein>
    <recommendedName>
        <fullName evidence="4">CCHC-type domain-containing protein</fullName>
    </recommendedName>
</protein>
<dbReference type="Gene3D" id="2.40.70.10">
    <property type="entry name" value="Acid Proteases"/>
    <property type="match status" value="1"/>
</dbReference>
<gene>
    <name evidence="5" type="ORF">AYI69_g9263</name>
</gene>
<keyword evidence="1" id="KW-0378">Hydrolase</keyword>
<proteinExistence type="predicted"/>
<dbReference type="PANTHER" id="PTHR33223:SF6">
    <property type="entry name" value="CCHC-TYPE DOMAIN-CONTAINING PROTEIN"/>
    <property type="match status" value="1"/>
</dbReference>
<dbReference type="GO" id="GO:0003676">
    <property type="term" value="F:nucleic acid binding"/>
    <property type="evidence" value="ECO:0007669"/>
    <property type="project" value="InterPro"/>
</dbReference>
<organism evidence="5 6">
    <name type="scientific">Smittium culicis</name>
    <dbReference type="NCBI Taxonomy" id="133412"/>
    <lineage>
        <taxon>Eukaryota</taxon>
        <taxon>Fungi</taxon>
        <taxon>Fungi incertae sedis</taxon>
        <taxon>Zoopagomycota</taxon>
        <taxon>Kickxellomycotina</taxon>
        <taxon>Harpellomycetes</taxon>
        <taxon>Harpellales</taxon>
        <taxon>Legeriomycetaceae</taxon>
        <taxon>Smittium</taxon>
    </lineage>
</organism>
<dbReference type="Gene3D" id="4.10.60.10">
    <property type="entry name" value="Zinc finger, CCHC-type"/>
    <property type="match status" value="1"/>
</dbReference>
<dbReference type="GO" id="GO:0006508">
    <property type="term" value="P:proteolysis"/>
    <property type="evidence" value="ECO:0007669"/>
    <property type="project" value="InterPro"/>
</dbReference>
<dbReference type="PROSITE" id="PS00141">
    <property type="entry name" value="ASP_PROTEASE"/>
    <property type="match status" value="1"/>
</dbReference>
<evidence type="ECO:0000256" key="2">
    <source>
        <dbReference type="PROSITE-ProRule" id="PRU00047"/>
    </source>
</evidence>
<dbReference type="Proteomes" id="UP000187429">
    <property type="component" value="Unassembled WGS sequence"/>
</dbReference>
<comment type="caution">
    <text evidence="5">The sequence shown here is derived from an EMBL/GenBank/DDBJ whole genome shotgun (WGS) entry which is preliminary data.</text>
</comment>
<dbReference type="InterPro" id="IPR001878">
    <property type="entry name" value="Znf_CCHC"/>
</dbReference>
<evidence type="ECO:0000259" key="4">
    <source>
        <dbReference type="PROSITE" id="PS50158"/>
    </source>
</evidence>
<keyword evidence="2" id="KW-0479">Metal-binding</keyword>
<dbReference type="GO" id="GO:0004190">
    <property type="term" value="F:aspartic-type endopeptidase activity"/>
    <property type="evidence" value="ECO:0007669"/>
    <property type="project" value="UniProtKB-KW"/>
</dbReference>
<evidence type="ECO:0000313" key="6">
    <source>
        <dbReference type="Proteomes" id="UP000187429"/>
    </source>
</evidence>
<evidence type="ECO:0000313" key="5">
    <source>
        <dbReference type="EMBL" id="OMJ12787.1"/>
    </source>
</evidence>
<evidence type="ECO:0000256" key="1">
    <source>
        <dbReference type="ARBA" id="ARBA00022750"/>
    </source>
</evidence>
<dbReference type="AlphaFoldDB" id="A0A1R1XDT3"/>
<dbReference type="EMBL" id="LSSM01005388">
    <property type="protein sequence ID" value="OMJ12787.1"/>
    <property type="molecule type" value="Genomic_DNA"/>
</dbReference>
<dbReference type="InterPro" id="IPR001969">
    <property type="entry name" value="Aspartic_peptidase_AS"/>
</dbReference>
<dbReference type="Pfam" id="PF08284">
    <property type="entry name" value="RVP_2"/>
    <property type="match status" value="1"/>
</dbReference>
<sequence length="467" mass="53243">MTVKFEVFPDKFGAEDKTEDLEIWISSFEEAVEFNGCTEEDSLKFFRLWLKGKAARWHMEMIPESNRSNWTLKDWTKELKKKFMAKGNVIGLTKLEKKPEQTWDTFGNQFTRYVETIPEDLVTEKWITKTFLEAVSVADLNLWRELYLKCRNLKLSEVIRKVVATAKCWDEGLKDTNKNSGDTGRGNFTVSVNNQQDADSSGSNDKEDIVELTKMVKELSLAVLNRPIRKSRDELECYSCHQKGHTSRYCPQRTGVSLGKEKLGVSESPALIALEDHSLGNEGLSCAADNVRNKRIRVEDLLEDRPVVLPRLSDKRKGEIKKNIKKRVRTKPKPSGLATKILQNPAPITIGELLRLKPQFAGELISSVRDLKSKNRQGLLYAENRGTKEFYHSEENPTFIMSECRGVALPLLIDTGATHSLIKMDLVNQLEIKPYLLKNSIRIQPVYGKSVEISMGCTLELQLEERS</sequence>
<feature type="compositionally biased region" description="Polar residues" evidence="3">
    <location>
        <begin position="178"/>
        <end position="203"/>
    </location>
</feature>
<keyword evidence="1" id="KW-0645">Protease</keyword>
<dbReference type="PROSITE" id="PS50158">
    <property type="entry name" value="ZF_CCHC"/>
    <property type="match status" value="1"/>
</dbReference>